<dbReference type="Proteomes" id="UP000230069">
    <property type="component" value="Unassembled WGS sequence"/>
</dbReference>
<organism evidence="1 2">
    <name type="scientific">Aquilegia coerulea</name>
    <name type="common">Rocky mountain columbine</name>
    <dbReference type="NCBI Taxonomy" id="218851"/>
    <lineage>
        <taxon>Eukaryota</taxon>
        <taxon>Viridiplantae</taxon>
        <taxon>Streptophyta</taxon>
        <taxon>Embryophyta</taxon>
        <taxon>Tracheophyta</taxon>
        <taxon>Spermatophyta</taxon>
        <taxon>Magnoliopsida</taxon>
        <taxon>Ranunculales</taxon>
        <taxon>Ranunculaceae</taxon>
        <taxon>Thalictroideae</taxon>
        <taxon>Aquilegia</taxon>
    </lineage>
</organism>
<proteinExistence type="predicted"/>
<evidence type="ECO:0000313" key="1">
    <source>
        <dbReference type="EMBL" id="PIA45529.1"/>
    </source>
</evidence>
<accession>A0A2G5DPV8</accession>
<gene>
    <name evidence="1" type="ORF">AQUCO_01600012v1</name>
</gene>
<dbReference type="InParanoid" id="A0A2G5DPV8"/>
<name>A0A2G5DPV8_AQUCA</name>
<evidence type="ECO:0000313" key="2">
    <source>
        <dbReference type="Proteomes" id="UP000230069"/>
    </source>
</evidence>
<reference evidence="1 2" key="1">
    <citation type="submission" date="2017-09" db="EMBL/GenBank/DDBJ databases">
        <title>WGS assembly of Aquilegia coerulea Goldsmith.</title>
        <authorList>
            <person name="Hodges S."/>
            <person name="Kramer E."/>
            <person name="Nordborg M."/>
            <person name="Tomkins J."/>
            <person name="Borevitz J."/>
            <person name="Derieg N."/>
            <person name="Yan J."/>
            <person name="Mihaltcheva S."/>
            <person name="Hayes R.D."/>
            <person name="Rokhsar D."/>
        </authorList>
    </citation>
    <scope>NUCLEOTIDE SEQUENCE [LARGE SCALE GENOMIC DNA]</scope>
    <source>
        <strain evidence="2">cv. Goldsmith</strain>
    </source>
</reference>
<protein>
    <submittedName>
        <fullName evidence="1">Uncharacterized protein</fullName>
    </submittedName>
</protein>
<sequence>MSSKTVSISTFQLAATCESLEPSKRGGFNFRNCPKSDLQASDSEVTIPCGGTSVCSVTWGTPNTGMDVGLAVPGCVPCCFP</sequence>
<keyword evidence="2" id="KW-1185">Reference proteome</keyword>
<dbReference type="EMBL" id="KZ305033">
    <property type="protein sequence ID" value="PIA45529.1"/>
    <property type="molecule type" value="Genomic_DNA"/>
</dbReference>
<dbReference type="AlphaFoldDB" id="A0A2G5DPV8"/>